<evidence type="ECO:0000259" key="3">
    <source>
        <dbReference type="Pfam" id="PF12146"/>
    </source>
</evidence>
<dbReference type="Pfam" id="PF12146">
    <property type="entry name" value="Hydrolase_4"/>
    <property type="match status" value="1"/>
</dbReference>
<dbReference type="InterPro" id="IPR022742">
    <property type="entry name" value="Hydrolase_4"/>
</dbReference>
<dbReference type="InterPro" id="IPR050261">
    <property type="entry name" value="FrsA_esterase"/>
</dbReference>
<feature type="domain" description="Serine aminopeptidase S33" evidence="3">
    <location>
        <begin position="25"/>
        <end position="255"/>
    </location>
</feature>
<dbReference type="PANTHER" id="PTHR22946">
    <property type="entry name" value="DIENELACTONE HYDROLASE DOMAIN-CONTAINING PROTEIN-RELATED"/>
    <property type="match status" value="1"/>
</dbReference>
<dbReference type="EMBL" id="BAAAME010000004">
    <property type="protein sequence ID" value="GAA1742502.1"/>
    <property type="molecule type" value="Genomic_DNA"/>
</dbReference>
<keyword evidence="2 4" id="KW-0378">Hydrolase</keyword>
<proteinExistence type="inferred from homology"/>
<comment type="similarity">
    <text evidence="1">Belongs to the AB hydrolase superfamily.</text>
</comment>
<dbReference type="RefSeq" id="WP_344201658.1">
    <property type="nucleotide sequence ID" value="NZ_BAAAME010000004.1"/>
</dbReference>
<dbReference type="PANTHER" id="PTHR22946:SF9">
    <property type="entry name" value="POLYKETIDE TRANSFERASE AF380"/>
    <property type="match status" value="1"/>
</dbReference>
<name>A0ABN2JY77_9ACTN</name>
<reference evidence="4 5" key="1">
    <citation type="journal article" date="2019" name="Int. J. Syst. Evol. Microbiol.">
        <title>The Global Catalogue of Microorganisms (GCM) 10K type strain sequencing project: providing services to taxonomists for standard genome sequencing and annotation.</title>
        <authorList>
            <consortium name="The Broad Institute Genomics Platform"/>
            <consortium name="The Broad Institute Genome Sequencing Center for Infectious Disease"/>
            <person name="Wu L."/>
            <person name="Ma J."/>
        </authorList>
    </citation>
    <scope>NUCLEOTIDE SEQUENCE [LARGE SCALE GENOMIC DNA]</scope>
    <source>
        <strain evidence="4 5">JCM 13518</strain>
    </source>
</reference>
<dbReference type="InterPro" id="IPR029058">
    <property type="entry name" value="AB_hydrolase_fold"/>
</dbReference>
<sequence>MRTTVTFEVDGSTVEGWYYAPPGTEPAPVVVLGHGLGYVKSAGLDAFAQRFNDAGYAALAFDYRSFGGSGGGPRQVLSVRSQLRDWDAAIAHARTLPGVDPARVVVWGTSFGGGHALTLAAKRHDLAAAIAQCPFTDGIASLRTIPPLTSLKVTWLAVRDLVSRLLGRDPVYVAGSGQPGTTALMTAPDAKPAMDVLTADAPDFENRMAARAAVEVMLYGPGRGARRITTPTLAAVCDRDSVAPSRTTTRQLARSSAIEVHHHDVGHFDIYVGEPFEVAVGQYLAFLDRVVPVPAP</sequence>
<evidence type="ECO:0000313" key="4">
    <source>
        <dbReference type="EMBL" id="GAA1742502.1"/>
    </source>
</evidence>
<accession>A0ABN2JY77</accession>
<dbReference type="GO" id="GO:0016787">
    <property type="term" value="F:hydrolase activity"/>
    <property type="evidence" value="ECO:0007669"/>
    <property type="project" value="UniProtKB-KW"/>
</dbReference>
<evidence type="ECO:0000313" key="5">
    <source>
        <dbReference type="Proteomes" id="UP001501057"/>
    </source>
</evidence>
<dbReference type="Gene3D" id="3.40.50.1820">
    <property type="entry name" value="alpha/beta hydrolase"/>
    <property type="match status" value="1"/>
</dbReference>
<dbReference type="Proteomes" id="UP001501057">
    <property type="component" value="Unassembled WGS sequence"/>
</dbReference>
<gene>
    <name evidence="4" type="ORF">GCM10009710_23300</name>
</gene>
<comment type="caution">
    <text evidence="4">The sequence shown here is derived from an EMBL/GenBank/DDBJ whole genome shotgun (WGS) entry which is preliminary data.</text>
</comment>
<dbReference type="SUPFAM" id="SSF53474">
    <property type="entry name" value="alpha/beta-Hydrolases"/>
    <property type="match status" value="1"/>
</dbReference>
<protein>
    <submittedName>
        <fullName evidence="4">Alpha/beta fold hydrolase</fullName>
    </submittedName>
</protein>
<evidence type="ECO:0000256" key="1">
    <source>
        <dbReference type="ARBA" id="ARBA00008645"/>
    </source>
</evidence>
<organism evidence="4 5">
    <name type="scientific">Aeromicrobium alkaliterrae</name>
    <dbReference type="NCBI Taxonomy" id="302168"/>
    <lineage>
        <taxon>Bacteria</taxon>
        <taxon>Bacillati</taxon>
        <taxon>Actinomycetota</taxon>
        <taxon>Actinomycetes</taxon>
        <taxon>Propionibacteriales</taxon>
        <taxon>Nocardioidaceae</taxon>
        <taxon>Aeromicrobium</taxon>
    </lineage>
</organism>
<evidence type="ECO:0000256" key="2">
    <source>
        <dbReference type="ARBA" id="ARBA00022801"/>
    </source>
</evidence>
<keyword evidence="5" id="KW-1185">Reference proteome</keyword>